<keyword evidence="1" id="KW-0547">Nucleotide-binding</keyword>
<dbReference type="AlphaFoldDB" id="F4NTT3"/>
<name>F4NTT3_BATDJ</name>
<dbReference type="CDD" id="cd18793">
    <property type="entry name" value="SF2_C_SNF"/>
    <property type="match status" value="1"/>
</dbReference>
<feature type="non-terminal residue" evidence="5">
    <location>
        <position position="1"/>
    </location>
</feature>
<dbReference type="InterPro" id="IPR001650">
    <property type="entry name" value="Helicase_C-like"/>
</dbReference>
<dbReference type="OrthoDB" id="448448at2759"/>
<dbReference type="GeneID" id="18241656"/>
<dbReference type="OMA" id="RYRIMIM"/>
<accession>F4NTT3</accession>
<dbReference type="GO" id="GO:0005524">
    <property type="term" value="F:ATP binding"/>
    <property type="evidence" value="ECO:0007669"/>
    <property type="project" value="UniProtKB-KW"/>
</dbReference>
<sequence>DPYISVMLVSLKCGGVGLNLSIACRVIICDLWWNPAVEDQAIDRVHRIGQRVDVRVSYLVAKDTIEERILIMQESKRQIAAGALGEGEFKLGRLSVEDLLFLFK</sequence>
<dbReference type="Pfam" id="PF00271">
    <property type="entry name" value="Helicase_C"/>
    <property type="match status" value="1"/>
</dbReference>
<keyword evidence="6" id="KW-1185">Reference proteome</keyword>
<dbReference type="PANTHER" id="PTHR45626:SF16">
    <property type="entry name" value="ATP-DEPENDENT HELICASE ULS1"/>
    <property type="match status" value="1"/>
</dbReference>
<dbReference type="SUPFAM" id="SSF52540">
    <property type="entry name" value="P-loop containing nucleoside triphosphate hydrolases"/>
    <property type="match status" value="1"/>
</dbReference>
<dbReference type="GO" id="GO:0016787">
    <property type="term" value="F:hydrolase activity"/>
    <property type="evidence" value="ECO:0007669"/>
    <property type="project" value="UniProtKB-KW"/>
</dbReference>
<dbReference type="STRING" id="684364.F4NTT3"/>
<evidence type="ECO:0000313" key="6">
    <source>
        <dbReference type="Proteomes" id="UP000007241"/>
    </source>
</evidence>
<dbReference type="PROSITE" id="PS51194">
    <property type="entry name" value="HELICASE_CTER"/>
    <property type="match status" value="1"/>
</dbReference>
<gene>
    <name evidence="5" type="ORF">BATDEDRAFT_7470</name>
</gene>
<reference evidence="5 6" key="1">
    <citation type="submission" date="2009-12" db="EMBL/GenBank/DDBJ databases">
        <title>The draft genome of Batrachochytrium dendrobatidis.</title>
        <authorList>
            <consortium name="US DOE Joint Genome Institute (JGI-PGF)"/>
            <person name="Kuo A."/>
            <person name="Salamov A."/>
            <person name="Schmutz J."/>
            <person name="Lucas S."/>
            <person name="Pitluck S."/>
            <person name="Rosenblum E."/>
            <person name="Stajich J."/>
            <person name="Eisen M."/>
            <person name="Grigoriev I.V."/>
        </authorList>
    </citation>
    <scope>NUCLEOTIDE SEQUENCE [LARGE SCALE GENOMIC DNA]</scope>
    <source>
        <strain evidence="6">JAM81 / FGSC 10211</strain>
    </source>
</reference>
<protein>
    <recommendedName>
        <fullName evidence="4">Helicase C-terminal domain-containing protein</fullName>
    </recommendedName>
</protein>
<feature type="domain" description="Helicase C-terminal" evidence="4">
    <location>
        <begin position="1"/>
        <end position="97"/>
    </location>
</feature>
<dbReference type="InParanoid" id="F4NTT3"/>
<evidence type="ECO:0000259" key="4">
    <source>
        <dbReference type="PROSITE" id="PS51194"/>
    </source>
</evidence>
<evidence type="ECO:0000256" key="1">
    <source>
        <dbReference type="ARBA" id="ARBA00022741"/>
    </source>
</evidence>
<dbReference type="InterPro" id="IPR049730">
    <property type="entry name" value="SNF2/RAD54-like_C"/>
</dbReference>
<evidence type="ECO:0000256" key="2">
    <source>
        <dbReference type="ARBA" id="ARBA00022801"/>
    </source>
</evidence>
<keyword evidence="2" id="KW-0378">Hydrolase</keyword>
<dbReference type="EMBL" id="GL882879">
    <property type="protein sequence ID" value="EGF83135.1"/>
    <property type="molecule type" value="Genomic_DNA"/>
</dbReference>
<dbReference type="RefSeq" id="XP_006674939.1">
    <property type="nucleotide sequence ID" value="XM_006674876.1"/>
</dbReference>
<dbReference type="InterPro" id="IPR027417">
    <property type="entry name" value="P-loop_NTPase"/>
</dbReference>
<dbReference type="HOGENOM" id="CLU_000315_30_6_1"/>
<evidence type="ECO:0000256" key="3">
    <source>
        <dbReference type="ARBA" id="ARBA00022840"/>
    </source>
</evidence>
<organism evidence="5 6">
    <name type="scientific">Batrachochytrium dendrobatidis (strain JAM81 / FGSC 10211)</name>
    <name type="common">Frog chytrid fungus</name>
    <dbReference type="NCBI Taxonomy" id="684364"/>
    <lineage>
        <taxon>Eukaryota</taxon>
        <taxon>Fungi</taxon>
        <taxon>Fungi incertae sedis</taxon>
        <taxon>Chytridiomycota</taxon>
        <taxon>Chytridiomycota incertae sedis</taxon>
        <taxon>Chytridiomycetes</taxon>
        <taxon>Rhizophydiales</taxon>
        <taxon>Rhizophydiales incertae sedis</taxon>
        <taxon>Batrachochytrium</taxon>
    </lineage>
</organism>
<feature type="non-terminal residue" evidence="5">
    <location>
        <position position="104"/>
    </location>
</feature>
<proteinExistence type="predicted"/>
<keyword evidence="3" id="KW-0067">ATP-binding</keyword>
<dbReference type="Proteomes" id="UP000007241">
    <property type="component" value="Unassembled WGS sequence"/>
</dbReference>
<dbReference type="InterPro" id="IPR050628">
    <property type="entry name" value="SNF2_RAD54_helicase_TF"/>
</dbReference>
<dbReference type="Gene3D" id="3.40.50.300">
    <property type="entry name" value="P-loop containing nucleotide triphosphate hydrolases"/>
    <property type="match status" value="1"/>
</dbReference>
<evidence type="ECO:0000313" key="5">
    <source>
        <dbReference type="EMBL" id="EGF83135.1"/>
    </source>
</evidence>
<dbReference type="PANTHER" id="PTHR45626">
    <property type="entry name" value="TRANSCRIPTION TERMINATION FACTOR 2-RELATED"/>
    <property type="match status" value="1"/>
</dbReference>